<dbReference type="Proteomes" id="UP000198505">
    <property type="component" value="Unassembled WGS sequence"/>
</dbReference>
<organism evidence="2 3">
    <name type="scientific">Vreelandella subterranea</name>
    <dbReference type="NCBI Taxonomy" id="416874"/>
    <lineage>
        <taxon>Bacteria</taxon>
        <taxon>Pseudomonadati</taxon>
        <taxon>Pseudomonadota</taxon>
        <taxon>Gammaproteobacteria</taxon>
        <taxon>Oceanospirillales</taxon>
        <taxon>Halomonadaceae</taxon>
        <taxon>Vreelandella</taxon>
    </lineage>
</organism>
<evidence type="ECO:0000313" key="2">
    <source>
        <dbReference type="EMBL" id="SER69879.1"/>
    </source>
</evidence>
<feature type="domain" description="YagK/YfjJ C-terminal" evidence="1">
    <location>
        <begin position="62"/>
        <end position="229"/>
    </location>
</feature>
<dbReference type="STRING" id="416874.SAMN04487958_102308"/>
<dbReference type="AlphaFoldDB" id="A0A1H9RCY5"/>
<protein>
    <recommendedName>
        <fullName evidence="1">YagK/YfjJ C-terminal domain-containing protein</fullName>
    </recommendedName>
</protein>
<evidence type="ECO:0000259" key="1">
    <source>
        <dbReference type="Pfam" id="PF11726"/>
    </source>
</evidence>
<dbReference type="InterPro" id="IPR057271">
    <property type="entry name" value="YagK_YfjJ_C"/>
</dbReference>
<keyword evidence="3" id="KW-1185">Reference proteome</keyword>
<sequence length="234" mass="27325">MNTFTYNVGQHLRKCHPDNPDLKLWWEGYYQSMWVQTQKGPLIENYLAKLFDVMNRSRQDCNRILAIRIDLRFPNGMYAGLLDYKNSALSAFKTFFQRELDRAGIKYPHKFRCVWCCEQDTSINPHYHLLLLLNGDAYNGLGYIGRTQSSDYGYENLFHRIVRSWARAINHPQECMEGLVQVPRKPVTNELATWFFHSEDQFTFEQVFGAASYLCKEHSKPIGQGVNCFDGSRG</sequence>
<reference evidence="3" key="1">
    <citation type="submission" date="2016-10" db="EMBL/GenBank/DDBJ databases">
        <authorList>
            <person name="Varghese N."/>
            <person name="Submissions S."/>
        </authorList>
    </citation>
    <scope>NUCLEOTIDE SEQUENCE [LARGE SCALE GENOMIC DNA]</scope>
    <source>
        <strain evidence="3">CGMCC 1.6495</strain>
    </source>
</reference>
<dbReference type="EMBL" id="FOGS01000002">
    <property type="protein sequence ID" value="SER69879.1"/>
    <property type="molecule type" value="Genomic_DNA"/>
</dbReference>
<name>A0A1H9RCY5_9GAMM</name>
<evidence type="ECO:0000313" key="3">
    <source>
        <dbReference type="Proteomes" id="UP000198505"/>
    </source>
</evidence>
<dbReference type="Pfam" id="PF11726">
    <property type="entry name" value="YagK_YfjJ_C"/>
    <property type="match status" value="1"/>
</dbReference>
<accession>A0A1H9RCY5</accession>
<gene>
    <name evidence="2" type="ORF">SAMN04487958_102308</name>
</gene>
<proteinExistence type="predicted"/>
<dbReference type="RefSeq" id="WP_092825611.1">
    <property type="nucleotide sequence ID" value="NZ_FOGS01000002.1"/>
</dbReference>